<evidence type="ECO:0000259" key="6">
    <source>
        <dbReference type="Pfam" id="PF05199"/>
    </source>
</evidence>
<evidence type="ECO:0000256" key="1">
    <source>
        <dbReference type="ARBA" id="ARBA00010790"/>
    </source>
</evidence>
<dbReference type="SUPFAM" id="SSF51905">
    <property type="entry name" value="FAD/NAD(P)-binding domain"/>
    <property type="match status" value="1"/>
</dbReference>
<dbReference type="EMBL" id="UOFH01000336">
    <property type="protein sequence ID" value="VAW66131.1"/>
    <property type="molecule type" value="Genomic_DNA"/>
</dbReference>
<dbReference type="GO" id="GO:0016614">
    <property type="term" value="F:oxidoreductase activity, acting on CH-OH group of donors"/>
    <property type="evidence" value="ECO:0007669"/>
    <property type="project" value="InterPro"/>
</dbReference>
<proteinExistence type="inferred from homology"/>
<evidence type="ECO:0000313" key="7">
    <source>
        <dbReference type="EMBL" id="VAW66131.1"/>
    </source>
</evidence>
<feature type="domain" description="Glucose-methanol-choline oxidoreductase C-terminal" evidence="6">
    <location>
        <begin position="430"/>
        <end position="546"/>
    </location>
</feature>
<comment type="similarity">
    <text evidence="1">Belongs to the GMC oxidoreductase family.</text>
</comment>
<protein>
    <submittedName>
        <fullName evidence="7">Glucose-methanol-choline (GMC) oxidoreductase:NAD binding site</fullName>
    </submittedName>
</protein>
<dbReference type="GO" id="GO:0050660">
    <property type="term" value="F:flavin adenine dinucleotide binding"/>
    <property type="evidence" value="ECO:0007669"/>
    <property type="project" value="InterPro"/>
</dbReference>
<keyword evidence="2" id="KW-0285">Flavoprotein</keyword>
<dbReference type="InterPro" id="IPR007867">
    <property type="entry name" value="GMC_OxRtase_C"/>
</dbReference>
<evidence type="ECO:0000256" key="4">
    <source>
        <dbReference type="ARBA" id="ARBA00023002"/>
    </source>
</evidence>
<dbReference type="PANTHER" id="PTHR46056:SF12">
    <property type="entry name" value="LONG-CHAIN-ALCOHOL OXIDASE"/>
    <property type="match status" value="1"/>
</dbReference>
<feature type="domain" description="Glucose-methanol-choline oxidoreductase N-terminal" evidence="5">
    <location>
        <begin position="89"/>
        <end position="319"/>
    </location>
</feature>
<dbReference type="Gene3D" id="3.50.50.60">
    <property type="entry name" value="FAD/NAD(P)-binding domain"/>
    <property type="match status" value="2"/>
</dbReference>
<sequence length="559" mass="61668">MSKDYDVCVIGSGAGAGPIISELSKQGKSVLVLEKGPWLTEKDFTKDEMACCRNSTYTPKLEDEQHVLEEETNDGNWVSEPTSESGWDFWNGNVVGGSSNFMSGYFYRIKPKDFRLLSEFGEIKGANVADWPISYDDMEPYFTKAETEIGISGKIVEHKHQEPRSTKDFPYPPTHEHPIVNRIDKACDELNITSLPTPRAILSQPVNGRNSCEYSGYCGSYGCHSGAKGSARAALLDHAVSTGHCEIRPNSKVYKLKSNSKGNIEEALYYDEGGQSQSVSAKIFVVACHAIETSRLLFSSTGSKHPNGLGNNYSQLGKNLLFSAGGSGTGEFHYSDMDKLAASAMKTRGPFVNRGVQDWYYFEDKAFGGKTKGGVIDFLLRHPNPISKAMSAKWADDGNLNWGQNFKRDLKTVFTASQDLRFEVFNDWLPTDNCFVSLDKNVKDKWGSAVAKVRLGYHEHDLKVGEYLSSKAENVLQQMGAKNIRYSVSGSPPANLVAGGCRFGNDIKTSVLDADCKVHDVDNLYVTDGSFMPTGGSVPYTWTIYANSFRVADIIKNRV</sequence>
<evidence type="ECO:0000256" key="3">
    <source>
        <dbReference type="ARBA" id="ARBA00022827"/>
    </source>
</evidence>
<evidence type="ECO:0000259" key="5">
    <source>
        <dbReference type="Pfam" id="PF00732"/>
    </source>
</evidence>
<dbReference type="InterPro" id="IPR036188">
    <property type="entry name" value="FAD/NAD-bd_sf"/>
</dbReference>
<dbReference type="PANTHER" id="PTHR46056">
    <property type="entry name" value="LONG-CHAIN-ALCOHOL OXIDASE"/>
    <property type="match status" value="1"/>
</dbReference>
<dbReference type="AlphaFoldDB" id="A0A3B0XEM3"/>
<keyword evidence="3" id="KW-0274">FAD</keyword>
<evidence type="ECO:0000256" key="2">
    <source>
        <dbReference type="ARBA" id="ARBA00022630"/>
    </source>
</evidence>
<name>A0A3B0XEM3_9ZZZZ</name>
<keyword evidence="4" id="KW-0560">Oxidoreductase</keyword>
<accession>A0A3B0XEM3</accession>
<organism evidence="7">
    <name type="scientific">hydrothermal vent metagenome</name>
    <dbReference type="NCBI Taxonomy" id="652676"/>
    <lineage>
        <taxon>unclassified sequences</taxon>
        <taxon>metagenomes</taxon>
        <taxon>ecological metagenomes</taxon>
    </lineage>
</organism>
<gene>
    <name evidence="7" type="ORF">MNBD_GAMMA08-2387</name>
</gene>
<dbReference type="Pfam" id="PF00732">
    <property type="entry name" value="GMC_oxred_N"/>
    <property type="match status" value="1"/>
</dbReference>
<reference evidence="7" key="1">
    <citation type="submission" date="2018-06" db="EMBL/GenBank/DDBJ databases">
        <authorList>
            <person name="Zhirakovskaya E."/>
        </authorList>
    </citation>
    <scope>NUCLEOTIDE SEQUENCE</scope>
</reference>
<dbReference type="Pfam" id="PF05199">
    <property type="entry name" value="GMC_oxred_C"/>
    <property type="match status" value="1"/>
</dbReference>
<dbReference type="InterPro" id="IPR000172">
    <property type="entry name" value="GMC_OxRdtase_N"/>
</dbReference>